<reference evidence="2" key="1">
    <citation type="submission" date="2021-11" db="EMBL/GenBank/DDBJ databases">
        <authorList>
            <person name="Islam A."/>
            <person name="Islam S."/>
            <person name="Flora M.S."/>
            <person name="Rahman M."/>
            <person name="Ziaur R.M."/>
            <person name="Epstein J.H."/>
            <person name="Hassan M."/>
            <person name="Klassen M."/>
            <person name="Woodard K."/>
            <person name="Webb A."/>
            <person name="Webby R.J."/>
            <person name="El Zowalaty M.E."/>
        </authorList>
    </citation>
    <scope>NUCLEOTIDE SEQUENCE</scope>
    <source>
        <strain evidence="2">Pbs3</strain>
    </source>
</reference>
<feature type="coiled-coil region" evidence="1">
    <location>
        <begin position="259"/>
        <end position="307"/>
    </location>
</feature>
<dbReference type="InterPro" id="IPR005550">
    <property type="entry name" value="Kinetochore_Ndc80"/>
</dbReference>
<evidence type="ECO:0000256" key="1">
    <source>
        <dbReference type="SAM" id="Coils"/>
    </source>
</evidence>
<dbReference type="EMBL" id="CAKKTJ010000192">
    <property type="protein sequence ID" value="CAH0477740.1"/>
    <property type="molecule type" value="Genomic_DNA"/>
</dbReference>
<gene>
    <name evidence="2" type="ORF">PBS003_LOCUS4473</name>
</gene>
<accession>A0AAU9KWM5</accession>
<name>A0AAU9KWM5_9STRA</name>
<evidence type="ECO:0000313" key="2">
    <source>
        <dbReference type="EMBL" id="CAH0477740.1"/>
    </source>
</evidence>
<protein>
    <recommendedName>
        <fullName evidence="4">Nuf2 DHR10-like domain-containing protein</fullName>
    </recommendedName>
</protein>
<dbReference type="Proteomes" id="UP001160483">
    <property type="component" value="Unassembled WGS sequence"/>
</dbReference>
<dbReference type="AlphaFoldDB" id="A0AAU9KWM5"/>
<sequence length="377" mass="43900">MMRPTRKTETNSFFRYLDASYRVFLAGEDDKFAALEKQEKEKLIKRNETVKQETSQLEVQREELRKRIDQAKADKNALSELKQKKADCQSDLVKFKELVGRYETLNAKLDKKVEALAEVQQSLENDLRARQEEIQKLHTRIENQELSAHDIEQIALERARLTDQLHHNLARQDELQTQIKNDENRAANIRDSLDNQIHEYRNTCKRLKIIPATAKHAHNFDYTLELDPELEELEAVLRLSHHLKTNVRQAASKLKQNRNARANERLDLALVLTEELEQKREKRAESLSRKQAAIEEVEIKITNISNEDSLVEEEAISSQQHLLDVKKASVEMTESYQALLDKNRHAITNVLMACTNHKDMVDRAISSLEFELSKVEF</sequence>
<organism evidence="2 3">
    <name type="scientific">Peronospora belbahrii</name>
    <dbReference type="NCBI Taxonomy" id="622444"/>
    <lineage>
        <taxon>Eukaryota</taxon>
        <taxon>Sar</taxon>
        <taxon>Stramenopiles</taxon>
        <taxon>Oomycota</taxon>
        <taxon>Peronosporomycetes</taxon>
        <taxon>Peronosporales</taxon>
        <taxon>Peronosporaceae</taxon>
        <taxon>Peronospora</taxon>
    </lineage>
</organism>
<dbReference type="GO" id="GO:0031262">
    <property type="term" value="C:Ndc80 complex"/>
    <property type="evidence" value="ECO:0007669"/>
    <property type="project" value="InterPro"/>
</dbReference>
<proteinExistence type="predicted"/>
<evidence type="ECO:0000313" key="3">
    <source>
        <dbReference type="Proteomes" id="UP001160483"/>
    </source>
</evidence>
<dbReference type="PANTHER" id="PTHR10643:SF2">
    <property type="entry name" value="KINETOCHORE PROTEIN NDC80 HOMOLOG"/>
    <property type="match status" value="1"/>
</dbReference>
<feature type="coiled-coil region" evidence="1">
    <location>
        <begin position="33"/>
        <end position="147"/>
    </location>
</feature>
<comment type="caution">
    <text evidence="2">The sequence shown here is derived from an EMBL/GenBank/DDBJ whole genome shotgun (WGS) entry which is preliminary data.</text>
</comment>
<keyword evidence="1" id="KW-0175">Coiled coil</keyword>
<dbReference type="GO" id="GO:0051315">
    <property type="term" value="P:attachment of mitotic spindle microtubules to kinetochore"/>
    <property type="evidence" value="ECO:0007669"/>
    <property type="project" value="InterPro"/>
</dbReference>
<dbReference type="PANTHER" id="PTHR10643">
    <property type="entry name" value="KINETOCHORE PROTEIN NDC80"/>
    <property type="match status" value="1"/>
</dbReference>
<evidence type="ECO:0008006" key="4">
    <source>
        <dbReference type="Google" id="ProtNLM"/>
    </source>
</evidence>